<comment type="subcellular location">
    <subcellularLocation>
        <location evidence="1">Membrane</location>
        <topology evidence="1">Multi-pass membrane protein</topology>
    </subcellularLocation>
</comment>
<evidence type="ECO:0000256" key="4">
    <source>
        <dbReference type="ARBA" id="ARBA00023136"/>
    </source>
</evidence>
<evidence type="ECO:0000256" key="1">
    <source>
        <dbReference type="ARBA" id="ARBA00004141"/>
    </source>
</evidence>
<protein>
    <submittedName>
        <fullName evidence="7">Transporter</fullName>
    </submittedName>
</protein>
<sequence>MPSNPESTSVQSSPASAPSVPMPTSAPEAATAAAAAAATAAAAAASAAATAADAANSAANTAASTTSASATAPASSPLGAAPKLHPLFPGNVFVSTVLDVLNSKETMTGRLVSKYMQRALMAGLFVGIFFTAFFTISATFAAVSPAMALVGKVLGACTFGWALVLIYYTNSELLTSNMMIVSIGVYHKRISWLHSLRILGLCLIGNLLGGLVVAVLMRCSTIVSGDIYTVMATAVATKTGYLSQGAFGIADLFVRAIFCNFCINIAMLMCYNGKIVNDFTKCIIMMVAVFVFAYLGFEHSVADSVLFLIMGLHGVGDPLMEVLAIIVVILGNFVGGGLLIGINFAVMNDQHSHHHSNGRALRHDIGRR</sequence>
<feature type="transmembrane region" description="Helical" evidence="6">
    <location>
        <begin position="283"/>
        <end position="302"/>
    </location>
</feature>
<reference evidence="7 8" key="1">
    <citation type="submission" date="2017-07" db="EMBL/GenBank/DDBJ databases">
        <title>Bifidobacterium novel species.</title>
        <authorList>
            <person name="Lugli G.A."/>
            <person name="Milani C."/>
            <person name="Duranti S."/>
            <person name="Mangifesta M."/>
        </authorList>
    </citation>
    <scope>NUCLEOTIDE SEQUENCE [LARGE SCALE GENOMIC DNA]</scope>
    <source>
        <strain evidence="8">Uis1B</strain>
    </source>
</reference>
<dbReference type="PANTHER" id="PTHR30520">
    <property type="entry name" value="FORMATE TRANSPORTER-RELATED"/>
    <property type="match status" value="1"/>
</dbReference>
<feature type="transmembrane region" description="Helical" evidence="6">
    <location>
        <begin position="322"/>
        <end position="346"/>
    </location>
</feature>
<gene>
    <name evidence="7" type="ORF">Uis1B_0583</name>
</gene>
<keyword evidence="8" id="KW-1185">Reference proteome</keyword>
<dbReference type="RefSeq" id="WP_243390233.1">
    <property type="nucleotide sequence ID" value="NZ_NMWU01000008.1"/>
</dbReference>
<organism evidence="7 8">
    <name type="scientific">Bifidobacterium margollesii</name>
    <dbReference type="NCBI Taxonomy" id="2020964"/>
    <lineage>
        <taxon>Bacteria</taxon>
        <taxon>Bacillati</taxon>
        <taxon>Actinomycetota</taxon>
        <taxon>Actinomycetes</taxon>
        <taxon>Bifidobacteriales</taxon>
        <taxon>Bifidobacteriaceae</taxon>
        <taxon>Bifidobacterium</taxon>
    </lineage>
</organism>
<dbReference type="AlphaFoldDB" id="A0A2N5JBK3"/>
<dbReference type="EMBL" id="NMWU01000008">
    <property type="protein sequence ID" value="PLS31592.1"/>
    <property type="molecule type" value="Genomic_DNA"/>
</dbReference>
<dbReference type="InterPro" id="IPR023271">
    <property type="entry name" value="Aquaporin-like"/>
</dbReference>
<evidence type="ECO:0000256" key="2">
    <source>
        <dbReference type="ARBA" id="ARBA00022692"/>
    </source>
</evidence>
<accession>A0A2N5JBK3</accession>
<evidence type="ECO:0000313" key="8">
    <source>
        <dbReference type="Proteomes" id="UP000235050"/>
    </source>
</evidence>
<dbReference type="Proteomes" id="UP000235050">
    <property type="component" value="Unassembled WGS sequence"/>
</dbReference>
<keyword evidence="4 6" id="KW-0472">Membrane</keyword>
<keyword evidence="3 6" id="KW-1133">Transmembrane helix</keyword>
<dbReference type="PANTHER" id="PTHR30520:SF8">
    <property type="entry name" value="NITRITE TRANSPORTER NIRC"/>
    <property type="match status" value="1"/>
</dbReference>
<dbReference type="Gene3D" id="1.20.1080.10">
    <property type="entry name" value="Glycerol uptake facilitator protein"/>
    <property type="match status" value="1"/>
</dbReference>
<feature type="transmembrane region" description="Helical" evidence="6">
    <location>
        <begin position="149"/>
        <end position="169"/>
    </location>
</feature>
<evidence type="ECO:0000256" key="3">
    <source>
        <dbReference type="ARBA" id="ARBA00022989"/>
    </source>
</evidence>
<dbReference type="Pfam" id="PF01226">
    <property type="entry name" value="Form_Nir_trans"/>
    <property type="match status" value="1"/>
</dbReference>
<name>A0A2N5JBK3_9BIFI</name>
<dbReference type="GO" id="GO:0016172">
    <property type="term" value="F:antifreeze activity"/>
    <property type="evidence" value="ECO:0007669"/>
    <property type="project" value="InterPro"/>
</dbReference>
<feature type="transmembrane region" description="Helical" evidence="6">
    <location>
        <begin position="119"/>
        <end position="143"/>
    </location>
</feature>
<evidence type="ECO:0000256" key="6">
    <source>
        <dbReference type="SAM" id="Phobius"/>
    </source>
</evidence>
<feature type="region of interest" description="Disordered" evidence="5">
    <location>
        <begin position="1"/>
        <end position="28"/>
    </location>
</feature>
<comment type="caution">
    <text evidence="7">The sequence shown here is derived from an EMBL/GenBank/DDBJ whole genome shotgun (WGS) entry which is preliminary data.</text>
</comment>
<keyword evidence="2 6" id="KW-0812">Transmembrane</keyword>
<evidence type="ECO:0000313" key="7">
    <source>
        <dbReference type="EMBL" id="PLS31592.1"/>
    </source>
</evidence>
<dbReference type="InterPro" id="IPR000104">
    <property type="entry name" value="Antifreeze_1"/>
</dbReference>
<feature type="transmembrane region" description="Helical" evidence="6">
    <location>
        <begin position="198"/>
        <end position="217"/>
    </location>
</feature>
<feature type="transmembrane region" description="Helical" evidence="6">
    <location>
        <begin position="252"/>
        <end position="271"/>
    </location>
</feature>
<evidence type="ECO:0000256" key="5">
    <source>
        <dbReference type="SAM" id="MobiDB-lite"/>
    </source>
</evidence>
<proteinExistence type="predicted"/>
<dbReference type="InterPro" id="IPR000292">
    <property type="entry name" value="For/NO2_transpt"/>
</dbReference>
<dbReference type="GO" id="GO:0005886">
    <property type="term" value="C:plasma membrane"/>
    <property type="evidence" value="ECO:0007669"/>
    <property type="project" value="TreeGrafter"/>
</dbReference>
<dbReference type="PRINTS" id="PR00308">
    <property type="entry name" value="ANTIFREEZEI"/>
</dbReference>
<dbReference type="GO" id="GO:0015499">
    <property type="term" value="F:formate transmembrane transporter activity"/>
    <property type="evidence" value="ECO:0007669"/>
    <property type="project" value="TreeGrafter"/>
</dbReference>